<dbReference type="Proteomes" id="UP001501585">
    <property type="component" value="Unassembled WGS sequence"/>
</dbReference>
<proteinExistence type="predicted"/>
<feature type="compositionally biased region" description="Basic and acidic residues" evidence="1">
    <location>
        <begin position="52"/>
        <end position="67"/>
    </location>
</feature>
<reference evidence="2 3" key="1">
    <citation type="journal article" date="2019" name="Int. J. Syst. Evol. Microbiol.">
        <title>The Global Catalogue of Microorganisms (GCM) 10K type strain sequencing project: providing services to taxonomists for standard genome sequencing and annotation.</title>
        <authorList>
            <consortium name="The Broad Institute Genomics Platform"/>
            <consortium name="The Broad Institute Genome Sequencing Center for Infectious Disease"/>
            <person name="Wu L."/>
            <person name="Ma J."/>
        </authorList>
    </citation>
    <scope>NUCLEOTIDE SEQUENCE [LARGE SCALE GENOMIC DNA]</scope>
    <source>
        <strain evidence="2 3">JCM 15313</strain>
    </source>
</reference>
<sequence>MRTASPTAVMSSARRGVIAVVPLKVLEAIAASSPYLAVESVESVEPASCPCGERRRGTEVDTRIDDE</sequence>
<evidence type="ECO:0000256" key="1">
    <source>
        <dbReference type="SAM" id="MobiDB-lite"/>
    </source>
</evidence>
<gene>
    <name evidence="2" type="ORF">GCM10009799_49140</name>
</gene>
<feature type="region of interest" description="Disordered" evidence="1">
    <location>
        <begin position="47"/>
        <end position="67"/>
    </location>
</feature>
<accession>A0ABN2TN12</accession>
<name>A0ABN2TN12_9ACTN</name>
<organism evidence="2 3">
    <name type="scientific">Nocardiopsis rhodophaea</name>
    <dbReference type="NCBI Taxonomy" id="280238"/>
    <lineage>
        <taxon>Bacteria</taxon>
        <taxon>Bacillati</taxon>
        <taxon>Actinomycetota</taxon>
        <taxon>Actinomycetes</taxon>
        <taxon>Streptosporangiales</taxon>
        <taxon>Nocardiopsidaceae</taxon>
        <taxon>Nocardiopsis</taxon>
    </lineage>
</organism>
<protein>
    <submittedName>
        <fullName evidence="2">Uncharacterized protein</fullName>
    </submittedName>
</protein>
<dbReference type="EMBL" id="BAAAPC010000029">
    <property type="protein sequence ID" value="GAA2015082.1"/>
    <property type="molecule type" value="Genomic_DNA"/>
</dbReference>
<comment type="caution">
    <text evidence="2">The sequence shown here is derived from an EMBL/GenBank/DDBJ whole genome shotgun (WGS) entry which is preliminary data.</text>
</comment>
<keyword evidence="3" id="KW-1185">Reference proteome</keyword>
<evidence type="ECO:0000313" key="3">
    <source>
        <dbReference type="Proteomes" id="UP001501585"/>
    </source>
</evidence>
<evidence type="ECO:0000313" key="2">
    <source>
        <dbReference type="EMBL" id="GAA2015082.1"/>
    </source>
</evidence>